<keyword evidence="1" id="KW-0489">Methyltransferase</keyword>
<keyword evidence="2" id="KW-0808">Transferase</keyword>
<dbReference type="PROSITE" id="PS01261">
    <property type="entry name" value="UPF0020"/>
    <property type="match status" value="1"/>
</dbReference>
<dbReference type="SUPFAM" id="SSF53335">
    <property type="entry name" value="S-adenosyl-L-methionine-dependent methyltransferases"/>
    <property type="match status" value="1"/>
</dbReference>
<evidence type="ECO:0000259" key="4">
    <source>
        <dbReference type="Pfam" id="PF01170"/>
    </source>
</evidence>
<dbReference type="PANTHER" id="PTHR47313:SF1">
    <property type="entry name" value="RIBOSOMAL RNA LARGE SUBUNIT METHYLTRANSFERASE K_L"/>
    <property type="match status" value="1"/>
</dbReference>
<dbReference type="PANTHER" id="PTHR47313">
    <property type="entry name" value="RIBOSOMAL RNA LARGE SUBUNIT METHYLTRANSFERASE K/L"/>
    <property type="match status" value="1"/>
</dbReference>
<evidence type="ECO:0000256" key="3">
    <source>
        <dbReference type="SAM" id="MobiDB-lite"/>
    </source>
</evidence>
<dbReference type="Gene3D" id="3.40.50.150">
    <property type="entry name" value="Vaccinia Virus protein VP39"/>
    <property type="match status" value="1"/>
</dbReference>
<evidence type="ECO:0000313" key="5">
    <source>
        <dbReference type="EMBL" id="WCO68441.1"/>
    </source>
</evidence>
<dbReference type="Gene3D" id="3.30.2130.30">
    <property type="match status" value="1"/>
</dbReference>
<evidence type="ECO:0000313" key="6">
    <source>
        <dbReference type="Proteomes" id="UP001216390"/>
    </source>
</evidence>
<keyword evidence="6" id="KW-1185">Reference proteome</keyword>
<dbReference type="InterPro" id="IPR053943">
    <property type="entry name" value="RlmKL-like_Mtase_CS"/>
</dbReference>
<dbReference type="AlphaFoldDB" id="A0AAE9YIC8"/>
<reference evidence="5" key="1">
    <citation type="submission" date="2023-01" db="EMBL/GenBank/DDBJ databases">
        <title>The diversity of Class Acidimicrobiia in South China Sea sediment environments and the proposal of Iamia marina sp. nov., a novel species of the genus Iamia.</title>
        <authorList>
            <person name="He Y."/>
            <person name="Tian X."/>
        </authorList>
    </citation>
    <scope>NUCLEOTIDE SEQUENCE</scope>
    <source>
        <strain evidence="5">DSM 19957</strain>
    </source>
</reference>
<name>A0AAE9YIC8_9ACTN</name>
<dbReference type="CDD" id="cd11715">
    <property type="entry name" value="THUMP_AdoMetMT"/>
    <property type="match status" value="1"/>
</dbReference>
<dbReference type="GO" id="GO:0008990">
    <property type="term" value="F:rRNA (guanine-N2-)-methyltransferase activity"/>
    <property type="evidence" value="ECO:0007669"/>
    <property type="project" value="TreeGrafter"/>
</dbReference>
<dbReference type="KEGG" id="ima:PO878_06830"/>
<accession>A0AAE9YIC8</accession>
<dbReference type="Pfam" id="PF01170">
    <property type="entry name" value="UPF0020"/>
    <property type="match status" value="1"/>
</dbReference>
<organism evidence="5 6">
    <name type="scientific">Iamia majanohamensis</name>
    <dbReference type="NCBI Taxonomy" id="467976"/>
    <lineage>
        <taxon>Bacteria</taxon>
        <taxon>Bacillati</taxon>
        <taxon>Actinomycetota</taxon>
        <taxon>Acidimicrobiia</taxon>
        <taxon>Acidimicrobiales</taxon>
        <taxon>Iamiaceae</taxon>
        <taxon>Iamia</taxon>
    </lineage>
</organism>
<gene>
    <name evidence="5" type="ORF">PO878_06830</name>
</gene>
<dbReference type="InterPro" id="IPR029063">
    <property type="entry name" value="SAM-dependent_MTases_sf"/>
</dbReference>
<dbReference type="GO" id="GO:0070043">
    <property type="term" value="F:rRNA (guanine-N7-)-methyltransferase activity"/>
    <property type="evidence" value="ECO:0007669"/>
    <property type="project" value="TreeGrafter"/>
</dbReference>
<evidence type="ECO:0000256" key="2">
    <source>
        <dbReference type="ARBA" id="ARBA00022679"/>
    </source>
</evidence>
<protein>
    <recommendedName>
        <fullName evidence="4">Ribosomal RNA large subunit methyltransferase K/L-like methyltransferase domain-containing protein</fullName>
    </recommendedName>
</protein>
<feature type="region of interest" description="Disordered" evidence="3">
    <location>
        <begin position="300"/>
        <end position="320"/>
    </location>
</feature>
<dbReference type="RefSeq" id="WP_272737958.1">
    <property type="nucleotide sequence ID" value="NZ_CP116942.1"/>
</dbReference>
<feature type="domain" description="Ribosomal RNA large subunit methyltransferase K/L-like methyltransferase" evidence="4">
    <location>
        <begin position="172"/>
        <end position="370"/>
    </location>
</feature>
<dbReference type="InterPro" id="IPR000241">
    <property type="entry name" value="RlmKL-like_Mtase"/>
</dbReference>
<proteinExistence type="predicted"/>
<evidence type="ECO:0000256" key="1">
    <source>
        <dbReference type="ARBA" id="ARBA00022603"/>
    </source>
</evidence>
<dbReference type="EMBL" id="CP116942">
    <property type="protein sequence ID" value="WCO68441.1"/>
    <property type="molecule type" value="Genomic_DNA"/>
</dbReference>
<dbReference type="Proteomes" id="UP001216390">
    <property type="component" value="Chromosome"/>
</dbReference>
<sequence>MAPPPPPARRGRSSRPDRHRAVVVCIPGLEDIVGAELDALGIAHRPAGAGALAGWVTDRQLYLANVALASATRVLVDAGTITARTFADLESRVHEVDLSPWVEPGRPVRMRVSTHRARLQHTGGIEDRIRRALDLGRPPPADDPDALLVVVRNDRDRMSFRVDSSGAPLHHRGWRGPQAKAPLRETVAAACLTAAGWTPDRPLVDPFCGSGTIPIEAARRAAGIAPGADRTFAFGDWPSFAPGTWASVLADVERRMADAAAAEPAPILARDRDAGAVAATRENAERAGVAHRVTVEQGAVSDARPPEGATGGLLLTNPPWGGRTGGGGDLRDLHARIGQVATGSFPGWAVALLVADARLGRATGLDLATRLKTRAGPTSITLLATTPPA</sequence>